<accession>A0A9P5JT32</accession>
<feature type="compositionally biased region" description="Polar residues" evidence="1">
    <location>
        <begin position="53"/>
        <end position="74"/>
    </location>
</feature>
<name>A0A9P5JT32_9AGAM</name>
<dbReference type="EMBL" id="WHVB01000118">
    <property type="protein sequence ID" value="KAF8461764.1"/>
    <property type="molecule type" value="Genomic_DNA"/>
</dbReference>
<proteinExistence type="predicted"/>
<feature type="compositionally biased region" description="Basic and acidic residues" evidence="1">
    <location>
        <begin position="37"/>
        <end position="51"/>
    </location>
</feature>
<sequence>MRELLPNDRQCMNAVGAPSSPTQEHIPASPPTLPDRPLFDHIHEVSTDDRQCVNATSTSASPTQEHVPMSQSSALHIRTPPDKLHPTLSTWIKNMNKLSSLIDRLEELSSFGPTEHRSQLSNQVMALRATSKKQQDHFMEFLQLSEEYANRYLLDISAEIKQQSSFLEKLEGRLECAKKLREDAIELQMLYESGTVATMQDLRATALSRPLPEDHALFSEVDSVLTEIRRCYMEMDKFWTEEISRAIEALKMRRVDPTDFERWKNFHANLKQTTESWKNEPPSGDAQILRRNNASSSKEADIGAIASSFSSAMGLLTSALDRLHSSGSLKYSQLGPSSIQRIYVTFAANKDVCLTLLQRCADYGVKLIGLPSVALPTSLRVMTSQDLWERTMRLRFEMTEVSMEKAASVQGLSSYHVTPFDGHHRHKCSLGSGKFNASYNKALSLEQKVTSGLNTLLEKLSSWPMVTNSLPDDVLLPDVITLEKHRELWEKARYTVSVALAVLKNEPAPQSFYHSALLASTRPRSLMKRWMVNLVRFS</sequence>
<evidence type="ECO:0000313" key="2">
    <source>
        <dbReference type="EMBL" id="KAF8461764.1"/>
    </source>
</evidence>
<dbReference type="AlphaFoldDB" id="A0A9P5JT32"/>
<protein>
    <submittedName>
        <fullName evidence="2">Uncharacterized protein</fullName>
    </submittedName>
</protein>
<organism evidence="2 3">
    <name type="scientific">Russula ochroleuca</name>
    <dbReference type="NCBI Taxonomy" id="152965"/>
    <lineage>
        <taxon>Eukaryota</taxon>
        <taxon>Fungi</taxon>
        <taxon>Dikarya</taxon>
        <taxon>Basidiomycota</taxon>
        <taxon>Agaricomycotina</taxon>
        <taxon>Agaricomycetes</taxon>
        <taxon>Russulales</taxon>
        <taxon>Russulaceae</taxon>
        <taxon>Russula</taxon>
    </lineage>
</organism>
<keyword evidence="3" id="KW-1185">Reference proteome</keyword>
<feature type="region of interest" description="Disordered" evidence="1">
    <location>
        <begin position="1"/>
        <end position="80"/>
    </location>
</feature>
<evidence type="ECO:0000256" key="1">
    <source>
        <dbReference type="SAM" id="MobiDB-lite"/>
    </source>
</evidence>
<dbReference type="Proteomes" id="UP000759537">
    <property type="component" value="Unassembled WGS sequence"/>
</dbReference>
<reference evidence="2" key="1">
    <citation type="submission" date="2019-10" db="EMBL/GenBank/DDBJ databases">
        <authorList>
            <consortium name="DOE Joint Genome Institute"/>
            <person name="Kuo A."/>
            <person name="Miyauchi S."/>
            <person name="Kiss E."/>
            <person name="Drula E."/>
            <person name="Kohler A."/>
            <person name="Sanchez-Garcia M."/>
            <person name="Andreopoulos B."/>
            <person name="Barry K.W."/>
            <person name="Bonito G."/>
            <person name="Buee M."/>
            <person name="Carver A."/>
            <person name="Chen C."/>
            <person name="Cichocki N."/>
            <person name="Clum A."/>
            <person name="Culley D."/>
            <person name="Crous P.W."/>
            <person name="Fauchery L."/>
            <person name="Girlanda M."/>
            <person name="Hayes R."/>
            <person name="Keri Z."/>
            <person name="LaButti K."/>
            <person name="Lipzen A."/>
            <person name="Lombard V."/>
            <person name="Magnuson J."/>
            <person name="Maillard F."/>
            <person name="Morin E."/>
            <person name="Murat C."/>
            <person name="Nolan M."/>
            <person name="Ohm R."/>
            <person name="Pangilinan J."/>
            <person name="Pereira M."/>
            <person name="Perotto S."/>
            <person name="Peter M."/>
            <person name="Riley R."/>
            <person name="Sitrit Y."/>
            <person name="Stielow B."/>
            <person name="Szollosi G."/>
            <person name="Zifcakova L."/>
            <person name="Stursova M."/>
            <person name="Spatafora J.W."/>
            <person name="Tedersoo L."/>
            <person name="Vaario L.-M."/>
            <person name="Yamada A."/>
            <person name="Yan M."/>
            <person name="Wang P."/>
            <person name="Xu J."/>
            <person name="Bruns T."/>
            <person name="Baldrian P."/>
            <person name="Vilgalys R."/>
            <person name="Henrissat B."/>
            <person name="Grigoriev I.V."/>
            <person name="Hibbett D."/>
            <person name="Nagy L.G."/>
            <person name="Martin F.M."/>
        </authorList>
    </citation>
    <scope>NUCLEOTIDE SEQUENCE</scope>
    <source>
        <strain evidence="2">Prilba</strain>
    </source>
</reference>
<gene>
    <name evidence="2" type="ORF">DFH94DRAFT_71123</name>
</gene>
<comment type="caution">
    <text evidence="2">The sequence shown here is derived from an EMBL/GenBank/DDBJ whole genome shotgun (WGS) entry which is preliminary data.</text>
</comment>
<reference evidence="2" key="2">
    <citation type="journal article" date="2020" name="Nat. Commun.">
        <title>Large-scale genome sequencing of mycorrhizal fungi provides insights into the early evolution of symbiotic traits.</title>
        <authorList>
            <person name="Miyauchi S."/>
            <person name="Kiss E."/>
            <person name="Kuo A."/>
            <person name="Drula E."/>
            <person name="Kohler A."/>
            <person name="Sanchez-Garcia M."/>
            <person name="Morin E."/>
            <person name="Andreopoulos B."/>
            <person name="Barry K.W."/>
            <person name="Bonito G."/>
            <person name="Buee M."/>
            <person name="Carver A."/>
            <person name="Chen C."/>
            <person name="Cichocki N."/>
            <person name="Clum A."/>
            <person name="Culley D."/>
            <person name="Crous P.W."/>
            <person name="Fauchery L."/>
            <person name="Girlanda M."/>
            <person name="Hayes R.D."/>
            <person name="Keri Z."/>
            <person name="LaButti K."/>
            <person name="Lipzen A."/>
            <person name="Lombard V."/>
            <person name="Magnuson J."/>
            <person name="Maillard F."/>
            <person name="Murat C."/>
            <person name="Nolan M."/>
            <person name="Ohm R.A."/>
            <person name="Pangilinan J."/>
            <person name="Pereira M.F."/>
            <person name="Perotto S."/>
            <person name="Peter M."/>
            <person name="Pfister S."/>
            <person name="Riley R."/>
            <person name="Sitrit Y."/>
            <person name="Stielow J.B."/>
            <person name="Szollosi G."/>
            <person name="Zifcakova L."/>
            <person name="Stursova M."/>
            <person name="Spatafora J.W."/>
            <person name="Tedersoo L."/>
            <person name="Vaario L.M."/>
            <person name="Yamada A."/>
            <person name="Yan M."/>
            <person name="Wang P."/>
            <person name="Xu J."/>
            <person name="Bruns T."/>
            <person name="Baldrian P."/>
            <person name="Vilgalys R."/>
            <person name="Dunand C."/>
            <person name="Henrissat B."/>
            <person name="Grigoriev I.V."/>
            <person name="Hibbett D."/>
            <person name="Nagy L.G."/>
            <person name="Martin F.M."/>
        </authorList>
    </citation>
    <scope>NUCLEOTIDE SEQUENCE</scope>
    <source>
        <strain evidence="2">Prilba</strain>
    </source>
</reference>
<evidence type="ECO:0000313" key="3">
    <source>
        <dbReference type="Proteomes" id="UP000759537"/>
    </source>
</evidence>